<dbReference type="AlphaFoldDB" id="A0A8R1HME1"/>
<evidence type="ECO:0000313" key="3">
    <source>
        <dbReference type="Proteomes" id="UP000005237"/>
    </source>
</evidence>
<evidence type="ECO:0000313" key="2">
    <source>
        <dbReference type="EnsemblMetazoa" id="CJA05719.1"/>
    </source>
</evidence>
<reference evidence="2" key="2">
    <citation type="submission" date="2022-06" db="UniProtKB">
        <authorList>
            <consortium name="EnsemblMetazoa"/>
        </authorList>
    </citation>
    <scope>IDENTIFICATION</scope>
    <source>
        <strain evidence="2">DF5081</strain>
    </source>
</reference>
<protein>
    <submittedName>
        <fullName evidence="2">Uncharacterized protein</fullName>
    </submittedName>
</protein>
<reference evidence="3" key="1">
    <citation type="submission" date="2010-08" db="EMBL/GenBank/DDBJ databases">
        <authorList>
            <consortium name="Caenorhabditis japonica Sequencing Consortium"/>
            <person name="Wilson R.K."/>
        </authorList>
    </citation>
    <scope>NUCLEOTIDE SEQUENCE [LARGE SCALE GENOMIC DNA]</scope>
    <source>
        <strain evidence="3">DF5081</strain>
    </source>
</reference>
<proteinExistence type="predicted"/>
<evidence type="ECO:0000256" key="1">
    <source>
        <dbReference type="SAM" id="Coils"/>
    </source>
</evidence>
<name>A0A8R1HME1_CAEJA</name>
<dbReference type="Proteomes" id="UP000005237">
    <property type="component" value="Unassembled WGS sequence"/>
</dbReference>
<keyword evidence="3" id="KW-1185">Reference proteome</keyword>
<keyword evidence="1" id="KW-0175">Coiled coil</keyword>
<accession>A0A8R1HME1</accession>
<sequence length="214" mass="25108">MMSSSVHAAQDLLTVQNVMSLMEKLTQEKEELSALLIASDSDRDHKDRENAKLRRQLEASLEEVEFVQIELRMAKEDVDEYQVNLDSCEQQISKLDQELIDVEETHRKEVRELQLLLKKTEASNEMYKRLNKSLATDHTSLKKKCRQLKEQVDELKAQVEDLETVIKEKEDSEKNMVCLEWYDESFKSKAEEVDKIIRINELDMSMNVLELMQL</sequence>
<organism evidence="2 3">
    <name type="scientific">Caenorhabditis japonica</name>
    <dbReference type="NCBI Taxonomy" id="281687"/>
    <lineage>
        <taxon>Eukaryota</taxon>
        <taxon>Metazoa</taxon>
        <taxon>Ecdysozoa</taxon>
        <taxon>Nematoda</taxon>
        <taxon>Chromadorea</taxon>
        <taxon>Rhabditida</taxon>
        <taxon>Rhabditina</taxon>
        <taxon>Rhabditomorpha</taxon>
        <taxon>Rhabditoidea</taxon>
        <taxon>Rhabditidae</taxon>
        <taxon>Peloderinae</taxon>
        <taxon>Caenorhabditis</taxon>
    </lineage>
</organism>
<feature type="coiled-coil region" evidence="1">
    <location>
        <begin position="15"/>
        <end position="175"/>
    </location>
</feature>
<dbReference type="EnsemblMetazoa" id="CJA05719.1">
    <property type="protein sequence ID" value="CJA05719.1"/>
    <property type="gene ID" value="WBGene00124923"/>
</dbReference>